<protein>
    <submittedName>
        <fullName evidence="7">ABC transporter permease</fullName>
    </submittedName>
</protein>
<keyword evidence="8" id="KW-1185">Reference proteome</keyword>
<feature type="transmembrane region" description="Helical" evidence="5">
    <location>
        <begin position="234"/>
        <end position="254"/>
    </location>
</feature>
<keyword evidence="2 5" id="KW-0812">Transmembrane</keyword>
<feature type="transmembrane region" description="Helical" evidence="5">
    <location>
        <begin position="306"/>
        <end position="327"/>
    </location>
</feature>
<sequence>MRSNVLTIAKKELARFFSNKASAFVSIALPGLLIFVMWTVMGDAMGSLFSPDEGKRPVVAAVNVPASIEALAPEGGIDVVDEAALPGPEEMRERIGQGDVQAFAVFPAGFDEAVAAYDPASGEPAPQVEVYYDSTDPNSSQAYAAFTGLLDAYESSLANRFDVNAGQGAYNVAAERDIAGSLVVSIVPMLLLILLFTSCMNIAAESVAGEKERGTMATLLATPIKRRDIALGKVLAITLIGLAIAASSMLGIFAGLPGIMQGAVDMNVYGPADYLLLVLVVVSTTLLVVMLITVVSALAKTTKEAGMYLTPLMIVVMLVGILGMFGGGAQEDIWFYLVPLYNSVQCMIGIFTFDFQPLNVAVCVLGNLVYTGVGVLVLQRMFNSERLMFAR</sequence>
<dbReference type="PANTHER" id="PTHR43471">
    <property type="entry name" value="ABC TRANSPORTER PERMEASE"/>
    <property type="match status" value="1"/>
</dbReference>
<dbReference type="Proteomes" id="UP000254000">
    <property type="component" value="Unassembled WGS sequence"/>
</dbReference>
<dbReference type="AlphaFoldDB" id="A0A369M782"/>
<dbReference type="OrthoDB" id="5486437at2"/>
<keyword evidence="4 5" id="KW-0472">Membrane</keyword>
<evidence type="ECO:0000256" key="5">
    <source>
        <dbReference type="SAM" id="Phobius"/>
    </source>
</evidence>
<evidence type="ECO:0000313" key="7">
    <source>
        <dbReference type="EMBL" id="RDB66355.1"/>
    </source>
</evidence>
<evidence type="ECO:0000256" key="3">
    <source>
        <dbReference type="ARBA" id="ARBA00022989"/>
    </source>
</evidence>
<evidence type="ECO:0000256" key="2">
    <source>
        <dbReference type="ARBA" id="ARBA00022692"/>
    </source>
</evidence>
<evidence type="ECO:0000313" key="8">
    <source>
        <dbReference type="Proteomes" id="UP000254000"/>
    </source>
</evidence>
<name>A0A369M782_9ACTN</name>
<dbReference type="Pfam" id="PF12698">
    <property type="entry name" value="ABC2_membrane_3"/>
    <property type="match status" value="1"/>
</dbReference>
<comment type="subcellular location">
    <subcellularLocation>
        <location evidence="1">Membrane</location>
        <topology evidence="1">Multi-pass membrane protein</topology>
    </subcellularLocation>
</comment>
<feature type="transmembrane region" description="Helical" evidence="5">
    <location>
        <begin position="21"/>
        <end position="41"/>
    </location>
</feature>
<dbReference type="PANTHER" id="PTHR43471:SF3">
    <property type="entry name" value="ABC TRANSPORTER PERMEASE PROTEIN NATB"/>
    <property type="match status" value="1"/>
</dbReference>
<dbReference type="InterPro" id="IPR013525">
    <property type="entry name" value="ABC2_TM"/>
</dbReference>
<feature type="transmembrane region" description="Helical" evidence="5">
    <location>
        <begin position="274"/>
        <end position="299"/>
    </location>
</feature>
<evidence type="ECO:0000259" key="6">
    <source>
        <dbReference type="Pfam" id="PF12698"/>
    </source>
</evidence>
<accession>A0A369M782</accession>
<dbReference type="GO" id="GO:0140359">
    <property type="term" value="F:ABC-type transporter activity"/>
    <property type="evidence" value="ECO:0007669"/>
    <property type="project" value="InterPro"/>
</dbReference>
<feature type="transmembrane region" description="Helical" evidence="5">
    <location>
        <begin position="178"/>
        <end position="203"/>
    </location>
</feature>
<proteinExistence type="predicted"/>
<organism evidence="7 8">
    <name type="scientific">Gordonibacter pamelaeae</name>
    <dbReference type="NCBI Taxonomy" id="471189"/>
    <lineage>
        <taxon>Bacteria</taxon>
        <taxon>Bacillati</taxon>
        <taxon>Actinomycetota</taxon>
        <taxon>Coriobacteriia</taxon>
        <taxon>Eggerthellales</taxon>
        <taxon>Eggerthellaceae</taxon>
        <taxon>Gordonibacter</taxon>
    </lineage>
</organism>
<evidence type="ECO:0000256" key="4">
    <source>
        <dbReference type="ARBA" id="ARBA00023136"/>
    </source>
</evidence>
<reference evidence="7 8" key="1">
    <citation type="journal article" date="2018" name="Elife">
        <title>Discovery and characterization of a prevalent human gut bacterial enzyme sufficient for the inactivation of a family of plant toxins.</title>
        <authorList>
            <person name="Koppel N."/>
            <person name="Bisanz J.E."/>
            <person name="Pandelia M.E."/>
            <person name="Turnbaugh P.J."/>
            <person name="Balskus E.P."/>
        </authorList>
    </citation>
    <scope>NUCLEOTIDE SEQUENCE [LARGE SCALE GENOMIC DNA]</scope>
    <source>
        <strain evidence="7 8">3C</strain>
    </source>
</reference>
<gene>
    <name evidence="7" type="ORF">C1877_04010</name>
</gene>
<evidence type="ECO:0000256" key="1">
    <source>
        <dbReference type="ARBA" id="ARBA00004141"/>
    </source>
</evidence>
<keyword evidence="3 5" id="KW-1133">Transmembrane helix</keyword>
<feature type="transmembrane region" description="Helical" evidence="5">
    <location>
        <begin position="360"/>
        <end position="382"/>
    </location>
</feature>
<dbReference type="GO" id="GO:0016020">
    <property type="term" value="C:membrane"/>
    <property type="evidence" value="ECO:0007669"/>
    <property type="project" value="UniProtKB-SubCell"/>
</dbReference>
<dbReference type="EMBL" id="PPTS01000002">
    <property type="protein sequence ID" value="RDB66355.1"/>
    <property type="molecule type" value="Genomic_DNA"/>
</dbReference>
<comment type="caution">
    <text evidence="7">The sequence shown here is derived from an EMBL/GenBank/DDBJ whole genome shotgun (WGS) entry which is preliminary data.</text>
</comment>
<dbReference type="GeneID" id="78358878"/>
<dbReference type="RefSeq" id="WP_015540348.1">
    <property type="nucleotide sequence ID" value="NZ_CABMMS010000002.1"/>
</dbReference>
<feature type="domain" description="ABC-2 type transporter transmembrane" evidence="6">
    <location>
        <begin position="22"/>
        <end position="377"/>
    </location>
</feature>